<dbReference type="InterPro" id="IPR012678">
    <property type="entry name" value="Ribosomal_uL23/eL15/eS24_sf"/>
</dbReference>
<keyword evidence="2" id="KW-0689">Ribosomal protein</keyword>
<dbReference type="Proteomes" id="UP000240883">
    <property type="component" value="Unassembled WGS sequence"/>
</dbReference>
<comment type="similarity">
    <text evidence="1">Belongs to the universal ribosomal protein uL23 family.</text>
</comment>
<keyword evidence="3" id="KW-0687">Ribonucleoprotein</keyword>
<dbReference type="Gene3D" id="3.30.70.330">
    <property type="match status" value="1"/>
</dbReference>
<evidence type="ECO:0000313" key="6">
    <source>
        <dbReference type="EMBL" id="PSN59718.1"/>
    </source>
</evidence>
<dbReference type="InterPro" id="IPR012677">
    <property type="entry name" value="Nucleotide-bd_a/b_plait_sf"/>
</dbReference>
<feature type="compositionally biased region" description="Basic and acidic residues" evidence="5">
    <location>
        <begin position="158"/>
        <end position="183"/>
    </location>
</feature>
<protein>
    <recommendedName>
        <fullName evidence="4">Large ribosomal subunit protein uL23m</fullName>
    </recommendedName>
</protein>
<dbReference type="AlphaFoldDB" id="A0A2T2N3W9"/>
<dbReference type="EMBL" id="KZ678153">
    <property type="protein sequence ID" value="PSN59718.1"/>
    <property type="molecule type" value="Genomic_DNA"/>
</dbReference>
<dbReference type="GO" id="GO:0032543">
    <property type="term" value="P:mitochondrial translation"/>
    <property type="evidence" value="ECO:0007669"/>
    <property type="project" value="TreeGrafter"/>
</dbReference>
<gene>
    <name evidence="6" type="ORF">BS50DRAFT_579749</name>
</gene>
<dbReference type="InterPro" id="IPR013025">
    <property type="entry name" value="Ribosomal_uL23-like"/>
</dbReference>
<evidence type="ECO:0000256" key="1">
    <source>
        <dbReference type="ARBA" id="ARBA00006700"/>
    </source>
</evidence>
<dbReference type="GO" id="GO:0005762">
    <property type="term" value="C:mitochondrial large ribosomal subunit"/>
    <property type="evidence" value="ECO:0007669"/>
    <property type="project" value="TreeGrafter"/>
</dbReference>
<dbReference type="SUPFAM" id="SSF54189">
    <property type="entry name" value="Ribosomal proteins S24e, L23 and L15e"/>
    <property type="match status" value="1"/>
</dbReference>
<evidence type="ECO:0000256" key="3">
    <source>
        <dbReference type="ARBA" id="ARBA00023274"/>
    </source>
</evidence>
<keyword evidence="7" id="KW-1185">Reference proteome</keyword>
<sequence>MAASEIPSVTKKIVAFGSKAIYLPKFTIALMRTPNLSPYHARFEVPLNFSKFDLRDYLYHAYNVKVFNVRSAVRQQPVRSEPGRRLLYRPDAKKYMTVEMEKPFVWPELPKDMAPWGHQEKEYQDRMVREMLKGKRPGERREEAANLREQAKALLRKRAPEPEAGKEEKVKDTEEEEIQHLEPVERWERTRTVKIVKGDEGPFLVKV</sequence>
<dbReference type="PANTHER" id="PTHR12059:SF5">
    <property type="entry name" value="LARGE RIBOSOMAL SUBUNIT PROTEIN UL23M"/>
    <property type="match status" value="1"/>
</dbReference>
<dbReference type="OrthoDB" id="275582at2759"/>
<dbReference type="Pfam" id="PF00276">
    <property type="entry name" value="Ribosomal_L23"/>
    <property type="match status" value="1"/>
</dbReference>
<dbReference type="GO" id="GO:0003735">
    <property type="term" value="F:structural constituent of ribosome"/>
    <property type="evidence" value="ECO:0007669"/>
    <property type="project" value="InterPro"/>
</dbReference>
<evidence type="ECO:0000256" key="5">
    <source>
        <dbReference type="SAM" id="MobiDB-lite"/>
    </source>
</evidence>
<feature type="compositionally biased region" description="Basic and acidic residues" evidence="5">
    <location>
        <begin position="134"/>
        <end position="151"/>
    </location>
</feature>
<reference evidence="6 7" key="1">
    <citation type="journal article" date="2018" name="Front. Microbiol.">
        <title>Genome-Wide Analysis of Corynespora cassiicola Leaf Fall Disease Putative Effectors.</title>
        <authorList>
            <person name="Lopez D."/>
            <person name="Ribeiro S."/>
            <person name="Label P."/>
            <person name="Fumanal B."/>
            <person name="Venisse J.S."/>
            <person name="Kohler A."/>
            <person name="de Oliveira R.R."/>
            <person name="Labutti K."/>
            <person name="Lipzen A."/>
            <person name="Lail K."/>
            <person name="Bauer D."/>
            <person name="Ohm R.A."/>
            <person name="Barry K.W."/>
            <person name="Spatafora J."/>
            <person name="Grigoriev I.V."/>
            <person name="Martin F.M."/>
            <person name="Pujade-Renaud V."/>
        </authorList>
    </citation>
    <scope>NUCLEOTIDE SEQUENCE [LARGE SCALE GENOMIC DNA]</scope>
    <source>
        <strain evidence="6 7">Philippines</strain>
    </source>
</reference>
<proteinExistence type="inferred from homology"/>
<evidence type="ECO:0000256" key="4">
    <source>
        <dbReference type="ARBA" id="ARBA00039977"/>
    </source>
</evidence>
<evidence type="ECO:0000256" key="2">
    <source>
        <dbReference type="ARBA" id="ARBA00022980"/>
    </source>
</evidence>
<dbReference type="STRING" id="1448308.A0A2T2N3W9"/>
<organism evidence="6 7">
    <name type="scientific">Corynespora cassiicola Philippines</name>
    <dbReference type="NCBI Taxonomy" id="1448308"/>
    <lineage>
        <taxon>Eukaryota</taxon>
        <taxon>Fungi</taxon>
        <taxon>Dikarya</taxon>
        <taxon>Ascomycota</taxon>
        <taxon>Pezizomycotina</taxon>
        <taxon>Dothideomycetes</taxon>
        <taxon>Pleosporomycetidae</taxon>
        <taxon>Pleosporales</taxon>
        <taxon>Corynesporascaceae</taxon>
        <taxon>Corynespora</taxon>
    </lineage>
</organism>
<dbReference type="PANTHER" id="PTHR12059">
    <property type="entry name" value="RIBOSOMAL PROTEIN L23-RELATED"/>
    <property type="match status" value="1"/>
</dbReference>
<feature type="region of interest" description="Disordered" evidence="5">
    <location>
        <begin position="134"/>
        <end position="183"/>
    </location>
</feature>
<evidence type="ECO:0000313" key="7">
    <source>
        <dbReference type="Proteomes" id="UP000240883"/>
    </source>
</evidence>
<accession>A0A2T2N3W9</accession>
<name>A0A2T2N3W9_CORCC</name>